<dbReference type="EMBL" id="CM047590">
    <property type="protein sequence ID" value="KAI9919552.1"/>
    <property type="molecule type" value="Genomic_DNA"/>
</dbReference>
<sequence length="61" mass="7265">MHYLALRREGAIVFDGIRYQPENKQVREIGLFFCLRALEESPREQYKRVMDQAPSPDHLDM</sequence>
<protein>
    <submittedName>
        <fullName evidence="1">Uncharacterized protein</fullName>
    </submittedName>
</protein>
<proteinExistence type="predicted"/>
<reference evidence="1 2" key="1">
    <citation type="journal article" date="2022" name="bioRxiv">
        <title>The genome of the oomycete Peronosclerospora sorghi, a cosmopolitan pathogen of maize and sorghum, is inflated with dispersed pseudogenes.</title>
        <authorList>
            <person name="Fletcher K."/>
            <person name="Martin F."/>
            <person name="Isakeit T."/>
            <person name="Cavanaugh K."/>
            <person name="Magill C."/>
            <person name="Michelmore R."/>
        </authorList>
    </citation>
    <scope>NUCLEOTIDE SEQUENCE [LARGE SCALE GENOMIC DNA]</scope>
    <source>
        <strain evidence="1">P6</strain>
    </source>
</reference>
<evidence type="ECO:0000313" key="2">
    <source>
        <dbReference type="Proteomes" id="UP001163321"/>
    </source>
</evidence>
<keyword evidence="2" id="KW-1185">Reference proteome</keyword>
<comment type="caution">
    <text evidence="1">The sequence shown here is derived from an EMBL/GenBank/DDBJ whole genome shotgun (WGS) entry which is preliminary data.</text>
</comment>
<dbReference type="Proteomes" id="UP001163321">
    <property type="component" value="Chromosome 11"/>
</dbReference>
<evidence type="ECO:0000313" key="1">
    <source>
        <dbReference type="EMBL" id="KAI9919552.1"/>
    </source>
</evidence>
<accession>A0ACC0WLC6</accession>
<gene>
    <name evidence="1" type="ORF">PsorP6_017681</name>
</gene>
<name>A0ACC0WLC6_9STRA</name>
<organism evidence="1 2">
    <name type="scientific">Peronosclerospora sorghi</name>
    <dbReference type="NCBI Taxonomy" id="230839"/>
    <lineage>
        <taxon>Eukaryota</taxon>
        <taxon>Sar</taxon>
        <taxon>Stramenopiles</taxon>
        <taxon>Oomycota</taxon>
        <taxon>Peronosporomycetes</taxon>
        <taxon>Peronosporales</taxon>
        <taxon>Peronosporaceae</taxon>
        <taxon>Peronosclerospora</taxon>
    </lineage>
</organism>